<feature type="transmembrane region" description="Helical" evidence="6">
    <location>
        <begin position="139"/>
        <end position="165"/>
    </location>
</feature>
<keyword evidence="5 6" id="KW-0472">Membrane</keyword>
<gene>
    <name evidence="7" type="ORF">OR16_29769</name>
</gene>
<evidence type="ECO:0000256" key="1">
    <source>
        <dbReference type="ARBA" id="ARBA00004141"/>
    </source>
</evidence>
<dbReference type="Pfam" id="PF01384">
    <property type="entry name" value="PHO4"/>
    <property type="match status" value="1"/>
</dbReference>
<evidence type="ECO:0000256" key="5">
    <source>
        <dbReference type="ARBA" id="ARBA00023136"/>
    </source>
</evidence>
<organism evidence="7 8">
    <name type="scientific">Cupriavidus basilensis OR16</name>
    <dbReference type="NCBI Taxonomy" id="1127483"/>
    <lineage>
        <taxon>Bacteria</taxon>
        <taxon>Pseudomonadati</taxon>
        <taxon>Pseudomonadota</taxon>
        <taxon>Betaproteobacteria</taxon>
        <taxon>Burkholderiales</taxon>
        <taxon>Burkholderiaceae</taxon>
        <taxon>Cupriavidus</taxon>
    </lineage>
</organism>
<dbReference type="GO" id="GO:0005315">
    <property type="term" value="F:phosphate transmembrane transporter activity"/>
    <property type="evidence" value="ECO:0007669"/>
    <property type="project" value="InterPro"/>
</dbReference>
<evidence type="ECO:0000256" key="2">
    <source>
        <dbReference type="ARBA" id="ARBA00022448"/>
    </source>
</evidence>
<name>H1SCK1_9BURK</name>
<dbReference type="Proteomes" id="UP000005808">
    <property type="component" value="Unassembled WGS sequence"/>
</dbReference>
<evidence type="ECO:0000256" key="6">
    <source>
        <dbReference type="SAM" id="Phobius"/>
    </source>
</evidence>
<evidence type="ECO:0000313" key="7">
    <source>
        <dbReference type="EMBL" id="EHP39826.1"/>
    </source>
</evidence>
<feature type="transmembrane region" description="Helical" evidence="6">
    <location>
        <begin position="49"/>
        <end position="72"/>
    </location>
</feature>
<keyword evidence="2" id="KW-0813">Transport</keyword>
<reference evidence="7 8" key="1">
    <citation type="journal article" date="2012" name="J. Bacteriol.">
        <title>De Novo Genome Project of Cupriavidus basilensis OR16.</title>
        <authorList>
            <person name="Cserhati M."/>
            <person name="Kriszt B."/>
            <person name="Szoboszlay S."/>
            <person name="Toth A."/>
            <person name="Szabo I."/>
            <person name="Tancsics A."/>
            <person name="Nagy I."/>
            <person name="Horvath B."/>
            <person name="Nagy I."/>
            <person name="Kukolya J."/>
        </authorList>
    </citation>
    <scope>NUCLEOTIDE SEQUENCE [LARGE SCALE GENOMIC DNA]</scope>
    <source>
        <strain evidence="7 8">OR16</strain>
    </source>
</reference>
<keyword evidence="3 6" id="KW-0812">Transmembrane</keyword>
<sequence>MQTIQMSLWVIGLLVALALLFDFMNGFHDAANSIATVVSTGVLKPHHAVAMAAMCNVVAIFIFHLKVAATVGTGTIDVNIVDHYVIFGALMGAIAWNLITWYYGIPSSSSHALIGGLVGAAVAKSGTSALVGGGLLKTVAFIVISPLLGFLLGSLMMVIVAWTFFRTPWTFFRTPPSRVDRWFRRLQLVSASLYSLGHGGNDAQKTIGIIWMLLIASGHVAQGGAEPPIWVIVSCYVAIGMGTMFGGWRIVRTMGQKITKLKPVGGFCAETGGAITLFIASALGVPVSTTHTITGAIVGVGSVQKMSAVRWGVAGNIVWAWVLTIPASAFMAAIAWWIGRHIL</sequence>
<comment type="subcellular location">
    <subcellularLocation>
        <location evidence="1">Membrane</location>
        <topology evidence="1">Multi-pass membrane protein</topology>
    </subcellularLocation>
</comment>
<dbReference type="AlphaFoldDB" id="H1SCK1"/>
<dbReference type="RefSeq" id="WP_006161594.1">
    <property type="nucleotide sequence ID" value="NZ_AHJE01000082.1"/>
</dbReference>
<dbReference type="PATRIC" id="fig|1127483.3.peg.5946"/>
<feature type="transmembrane region" description="Helical" evidence="6">
    <location>
        <begin position="229"/>
        <end position="251"/>
    </location>
</feature>
<feature type="transmembrane region" description="Helical" evidence="6">
    <location>
        <begin position="318"/>
        <end position="338"/>
    </location>
</feature>
<dbReference type="OrthoDB" id="9779554at2"/>
<feature type="transmembrane region" description="Helical" evidence="6">
    <location>
        <begin position="84"/>
        <end position="105"/>
    </location>
</feature>
<evidence type="ECO:0000256" key="4">
    <source>
        <dbReference type="ARBA" id="ARBA00022989"/>
    </source>
</evidence>
<dbReference type="PANTHER" id="PTHR11101:SF80">
    <property type="entry name" value="PHOSPHATE TRANSPORTER"/>
    <property type="match status" value="1"/>
</dbReference>
<dbReference type="InterPro" id="IPR001204">
    <property type="entry name" value="Phos_transporter"/>
</dbReference>
<accession>H1SCK1</accession>
<protein>
    <submittedName>
        <fullName evidence="7">Phosphate transporter</fullName>
    </submittedName>
</protein>
<dbReference type="PANTHER" id="PTHR11101">
    <property type="entry name" value="PHOSPHATE TRANSPORTER"/>
    <property type="match status" value="1"/>
</dbReference>
<evidence type="ECO:0000256" key="3">
    <source>
        <dbReference type="ARBA" id="ARBA00022692"/>
    </source>
</evidence>
<feature type="transmembrane region" description="Helical" evidence="6">
    <location>
        <begin position="111"/>
        <end position="132"/>
    </location>
</feature>
<dbReference type="GO" id="GO:0035435">
    <property type="term" value="P:phosphate ion transmembrane transport"/>
    <property type="evidence" value="ECO:0007669"/>
    <property type="project" value="TreeGrafter"/>
</dbReference>
<feature type="transmembrane region" description="Helical" evidence="6">
    <location>
        <begin position="272"/>
        <end position="298"/>
    </location>
</feature>
<evidence type="ECO:0000313" key="8">
    <source>
        <dbReference type="Proteomes" id="UP000005808"/>
    </source>
</evidence>
<keyword evidence="4 6" id="KW-1133">Transmembrane helix</keyword>
<dbReference type="EMBL" id="AHJE01000082">
    <property type="protein sequence ID" value="EHP39826.1"/>
    <property type="molecule type" value="Genomic_DNA"/>
</dbReference>
<comment type="caution">
    <text evidence="7">The sequence shown here is derived from an EMBL/GenBank/DDBJ whole genome shotgun (WGS) entry which is preliminary data.</text>
</comment>
<proteinExistence type="predicted"/>
<dbReference type="GO" id="GO:0016020">
    <property type="term" value="C:membrane"/>
    <property type="evidence" value="ECO:0007669"/>
    <property type="project" value="UniProtKB-SubCell"/>
</dbReference>